<dbReference type="Pfam" id="PF01248">
    <property type="entry name" value="Ribosomal_L7Ae"/>
    <property type="match status" value="1"/>
</dbReference>
<evidence type="ECO:0000256" key="1">
    <source>
        <dbReference type="ARBA" id="ARBA00007361"/>
    </source>
</evidence>
<dbReference type="GO" id="GO:0051726">
    <property type="term" value="P:regulation of cell cycle"/>
    <property type="evidence" value="ECO:0007669"/>
    <property type="project" value="InterPro"/>
</dbReference>
<dbReference type="InterPro" id="IPR029064">
    <property type="entry name" value="Ribosomal_eL30-like_sf"/>
</dbReference>
<keyword evidence="4" id="KW-1185">Reference proteome</keyword>
<organism evidence="3 4">
    <name type="scientific">Clunio marinus</name>
    <dbReference type="NCBI Taxonomy" id="568069"/>
    <lineage>
        <taxon>Eukaryota</taxon>
        <taxon>Metazoa</taxon>
        <taxon>Ecdysozoa</taxon>
        <taxon>Arthropoda</taxon>
        <taxon>Hexapoda</taxon>
        <taxon>Insecta</taxon>
        <taxon>Pterygota</taxon>
        <taxon>Neoptera</taxon>
        <taxon>Endopterygota</taxon>
        <taxon>Diptera</taxon>
        <taxon>Nematocera</taxon>
        <taxon>Chironomoidea</taxon>
        <taxon>Chironomidae</taxon>
        <taxon>Clunio</taxon>
    </lineage>
</organism>
<proteinExistence type="inferred from homology"/>
<dbReference type="Gene3D" id="3.30.1330.30">
    <property type="match status" value="1"/>
</dbReference>
<feature type="domain" description="Ribosomal protein eL8/eL30/eS12/Gadd45" evidence="2">
    <location>
        <begin position="46"/>
        <end position="132"/>
    </location>
</feature>
<name>A0A1J1IU46_9DIPT</name>
<dbReference type="InterPro" id="IPR024824">
    <property type="entry name" value="GADD45"/>
</dbReference>
<dbReference type="InterPro" id="IPR004038">
    <property type="entry name" value="Ribosomal_eL8/eL30/eS12/Gad45"/>
</dbReference>
<dbReference type="GO" id="GO:0005737">
    <property type="term" value="C:cytoplasm"/>
    <property type="evidence" value="ECO:0007669"/>
    <property type="project" value="TreeGrafter"/>
</dbReference>
<evidence type="ECO:0000259" key="2">
    <source>
        <dbReference type="Pfam" id="PF01248"/>
    </source>
</evidence>
<evidence type="ECO:0000313" key="3">
    <source>
        <dbReference type="EMBL" id="CRL03226.1"/>
    </source>
</evidence>
<evidence type="ECO:0000313" key="4">
    <source>
        <dbReference type="Proteomes" id="UP000183832"/>
    </source>
</evidence>
<dbReference type="AlphaFoldDB" id="A0A1J1IU46"/>
<gene>
    <name evidence="3" type="ORF">CLUMA_CG016541</name>
</gene>
<dbReference type="Proteomes" id="UP000183832">
    <property type="component" value="Unassembled WGS sequence"/>
</dbReference>
<accession>A0A1J1IU46</accession>
<dbReference type="PANTHER" id="PTHR10411:SF8">
    <property type="entry name" value="FI09246P"/>
    <property type="match status" value="1"/>
</dbReference>
<dbReference type="OrthoDB" id="5976967at2759"/>
<dbReference type="PANTHER" id="PTHR10411">
    <property type="entry name" value="GROWTH ARREST AND DNA DAMAGE-INDUCIBLE PROTEIN GADD45"/>
    <property type="match status" value="1"/>
</dbReference>
<comment type="similarity">
    <text evidence="1">Belongs to the GADD45 family.</text>
</comment>
<dbReference type="STRING" id="568069.A0A1J1IU46"/>
<dbReference type="GO" id="GO:0005634">
    <property type="term" value="C:nucleus"/>
    <property type="evidence" value="ECO:0007669"/>
    <property type="project" value="InterPro"/>
</dbReference>
<sequence>MVKELNKSFSNTSTNSIDSGIFDVDDLIETSDGHKMNTGDVARMILSEAQKESRLICGLNNVSKYLRETENPEHSLFFFIVPSSSGDSLTHMQEIVLQSFCFENDIYIIKIDSAKKLNRILGSKNCDTCALVQRSAVLDMKNEDEEIDIDKFTELENILIDHCEEFWSEPVQPIIRLPEK</sequence>
<reference evidence="3 4" key="1">
    <citation type="submission" date="2015-04" db="EMBL/GenBank/DDBJ databases">
        <authorList>
            <person name="Syromyatnikov M.Y."/>
            <person name="Popov V.N."/>
        </authorList>
    </citation>
    <scope>NUCLEOTIDE SEQUENCE [LARGE SCALE GENOMIC DNA]</scope>
</reference>
<protein>
    <submittedName>
        <fullName evidence="3">CLUMA_CG016541, isoform A</fullName>
    </submittedName>
</protein>
<dbReference type="EMBL" id="CVRI01000059">
    <property type="protein sequence ID" value="CRL03226.1"/>
    <property type="molecule type" value="Genomic_DNA"/>
</dbReference>